<reference evidence="1" key="1">
    <citation type="submission" date="2021-02" db="EMBL/GenBank/DDBJ databases">
        <authorList>
            <person name="Nowell W R."/>
        </authorList>
    </citation>
    <scope>NUCLEOTIDE SEQUENCE</scope>
</reference>
<evidence type="ECO:0000313" key="2">
    <source>
        <dbReference type="EMBL" id="CAF4226445.1"/>
    </source>
</evidence>
<dbReference type="EMBL" id="CAJOBI010170821">
    <property type="protein sequence ID" value="CAF4888313.1"/>
    <property type="molecule type" value="Genomic_DNA"/>
</dbReference>
<protein>
    <submittedName>
        <fullName evidence="1">Uncharacterized protein</fullName>
    </submittedName>
</protein>
<dbReference type="Proteomes" id="UP000681967">
    <property type="component" value="Unassembled WGS sequence"/>
</dbReference>
<dbReference type="EMBL" id="CAJOBH010021875">
    <property type="protein sequence ID" value="CAF4226445.1"/>
    <property type="molecule type" value="Genomic_DNA"/>
</dbReference>
<dbReference type="PANTHER" id="PTHR10632">
    <property type="entry name" value="SULFIDE:QUINONE OXIDOREDUCTASE"/>
    <property type="match status" value="1"/>
</dbReference>
<dbReference type="GO" id="GO:0071949">
    <property type="term" value="F:FAD binding"/>
    <property type="evidence" value="ECO:0007669"/>
    <property type="project" value="TreeGrafter"/>
</dbReference>
<evidence type="ECO:0000313" key="6">
    <source>
        <dbReference type="Proteomes" id="UP000681967"/>
    </source>
</evidence>
<dbReference type="GO" id="GO:0070224">
    <property type="term" value="F:sulfide:quinone oxidoreductase activity"/>
    <property type="evidence" value="ECO:0007669"/>
    <property type="project" value="TreeGrafter"/>
</dbReference>
<comment type="caution">
    <text evidence="1">The sequence shown here is derived from an EMBL/GenBank/DDBJ whole genome shotgun (WGS) entry which is preliminary data.</text>
</comment>
<evidence type="ECO:0000313" key="5">
    <source>
        <dbReference type="EMBL" id="CAF4888313.1"/>
    </source>
</evidence>
<dbReference type="GO" id="GO:0005739">
    <property type="term" value="C:mitochondrion"/>
    <property type="evidence" value="ECO:0007669"/>
    <property type="project" value="TreeGrafter"/>
</dbReference>
<dbReference type="GO" id="GO:0070221">
    <property type="term" value="P:sulfide oxidation, using sulfide:quinone oxidoreductase"/>
    <property type="evidence" value="ECO:0007669"/>
    <property type="project" value="TreeGrafter"/>
</dbReference>
<dbReference type="Proteomes" id="UP000681720">
    <property type="component" value="Unassembled WGS sequence"/>
</dbReference>
<dbReference type="Gene3D" id="3.50.50.100">
    <property type="match status" value="1"/>
</dbReference>
<evidence type="ECO:0000313" key="3">
    <source>
        <dbReference type="EMBL" id="CAF4350261.1"/>
    </source>
</evidence>
<dbReference type="AlphaFoldDB" id="A0A8S2SEC2"/>
<dbReference type="EMBL" id="CAJOBJ010045979">
    <property type="protein sequence ID" value="CAF4350261.1"/>
    <property type="molecule type" value="Genomic_DNA"/>
</dbReference>
<gene>
    <name evidence="1" type="ORF">BYL167_LOCUS24579</name>
    <name evidence="2" type="ORF">BYL167_LOCUS24601</name>
    <name evidence="3" type="ORF">GIL414_LOCUS27945</name>
    <name evidence="4" type="ORF">GIL414_LOCUS27995</name>
    <name evidence="5" type="ORF">SMN809_LOCUS51151</name>
</gene>
<dbReference type="EMBL" id="CAJOBH010021789">
    <property type="protein sequence ID" value="CAF4225938.1"/>
    <property type="molecule type" value="Genomic_DNA"/>
</dbReference>
<dbReference type="Proteomes" id="UP000676336">
    <property type="component" value="Unassembled WGS sequence"/>
</dbReference>
<accession>A0A8S2SEC2</accession>
<dbReference type="PANTHER" id="PTHR10632:SF2">
    <property type="entry name" value="SULFIDE:QUINONE OXIDOREDUCTASE, MITOCHONDRIAL"/>
    <property type="match status" value="1"/>
</dbReference>
<proteinExistence type="predicted"/>
<evidence type="ECO:0000313" key="4">
    <source>
        <dbReference type="EMBL" id="CAF4351333.1"/>
    </source>
</evidence>
<feature type="non-terminal residue" evidence="1">
    <location>
        <position position="1"/>
    </location>
</feature>
<sequence>WTLVGAGLKTAEELEKPQSQFIPQNTTWIQSYANKIEPEKNLVQLDDGSKVQRF</sequence>
<dbReference type="EMBL" id="CAJOBJ010046229">
    <property type="protein sequence ID" value="CAF4351333.1"/>
    <property type="molecule type" value="Genomic_DNA"/>
</dbReference>
<evidence type="ECO:0000313" key="1">
    <source>
        <dbReference type="EMBL" id="CAF4225938.1"/>
    </source>
</evidence>
<organism evidence="1 6">
    <name type="scientific">Rotaria magnacalcarata</name>
    <dbReference type="NCBI Taxonomy" id="392030"/>
    <lineage>
        <taxon>Eukaryota</taxon>
        <taxon>Metazoa</taxon>
        <taxon>Spiralia</taxon>
        <taxon>Gnathifera</taxon>
        <taxon>Rotifera</taxon>
        <taxon>Eurotatoria</taxon>
        <taxon>Bdelloidea</taxon>
        <taxon>Philodinida</taxon>
        <taxon>Philodinidae</taxon>
        <taxon>Rotaria</taxon>
    </lineage>
</organism>
<dbReference type="InterPro" id="IPR015904">
    <property type="entry name" value="Sulphide_quinone_reductase"/>
</dbReference>
<name>A0A8S2SEC2_9BILA</name>